<evidence type="ECO:0000256" key="3">
    <source>
        <dbReference type="ARBA" id="ARBA00022475"/>
    </source>
</evidence>
<evidence type="ECO:0000256" key="4">
    <source>
        <dbReference type="ARBA" id="ARBA00022692"/>
    </source>
</evidence>
<feature type="transmembrane region" description="Helical" evidence="7">
    <location>
        <begin position="200"/>
        <end position="220"/>
    </location>
</feature>
<dbReference type="InterPro" id="IPR004869">
    <property type="entry name" value="MMPL_dom"/>
</dbReference>
<evidence type="ECO:0000313" key="10">
    <source>
        <dbReference type="Proteomes" id="UP000185596"/>
    </source>
</evidence>
<proteinExistence type="inferred from homology"/>
<feature type="transmembrane region" description="Helical" evidence="7">
    <location>
        <begin position="521"/>
        <end position="538"/>
    </location>
</feature>
<feature type="domain" description="SSD" evidence="8">
    <location>
        <begin position="197"/>
        <end position="328"/>
    </location>
</feature>
<feature type="transmembrane region" description="Helical" evidence="7">
    <location>
        <begin position="305"/>
        <end position="329"/>
    </location>
</feature>
<evidence type="ECO:0000259" key="8">
    <source>
        <dbReference type="PROSITE" id="PS50156"/>
    </source>
</evidence>
<keyword evidence="3" id="KW-1003">Cell membrane</keyword>
<dbReference type="PANTHER" id="PTHR33406">
    <property type="entry name" value="MEMBRANE PROTEIN MJ1562-RELATED"/>
    <property type="match status" value="1"/>
</dbReference>
<dbReference type="InterPro" id="IPR000731">
    <property type="entry name" value="SSD"/>
</dbReference>
<feature type="transmembrane region" description="Helical" evidence="7">
    <location>
        <begin position="675"/>
        <end position="695"/>
    </location>
</feature>
<feature type="transmembrane region" description="Helical" evidence="7">
    <location>
        <begin position="640"/>
        <end position="669"/>
    </location>
</feature>
<evidence type="ECO:0000313" key="9">
    <source>
        <dbReference type="EMBL" id="OLF18081.1"/>
    </source>
</evidence>
<evidence type="ECO:0000256" key="5">
    <source>
        <dbReference type="ARBA" id="ARBA00022989"/>
    </source>
</evidence>
<comment type="caution">
    <text evidence="9">The sequence shown here is derived from an EMBL/GenBank/DDBJ whole genome shotgun (WGS) entry which is preliminary data.</text>
</comment>
<dbReference type="Pfam" id="PF03176">
    <property type="entry name" value="MMPL"/>
    <property type="match status" value="2"/>
</dbReference>
<gene>
    <name evidence="9" type="ORF">BU204_08025</name>
</gene>
<dbReference type="SUPFAM" id="SSF82866">
    <property type="entry name" value="Multidrug efflux transporter AcrB transmembrane domain"/>
    <property type="match status" value="2"/>
</dbReference>
<dbReference type="PROSITE" id="PS50156">
    <property type="entry name" value="SSD"/>
    <property type="match status" value="1"/>
</dbReference>
<dbReference type="PANTHER" id="PTHR33406:SF11">
    <property type="entry name" value="MEMBRANE PROTEIN SCO6666-RELATED"/>
    <property type="match status" value="1"/>
</dbReference>
<feature type="transmembrane region" description="Helical" evidence="7">
    <location>
        <begin position="588"/>
        <end position="608"/>
    </location>
</feature>
<keyword evidence="4 7" id="KW-0812">Transmembrane</keyword>
<evidence type="ECO:0000256" key="7">
    <source>
        <dbReference type="SAM" id="Phobius"/>
    </source>
</evidence>
<protein>
    <recommendedName>
        <fullName evidence="8">SSD domain-containing protein</fullName>
    </recommendedName>
</protein>
<reference evidence="9 10" key="1">
    <citation type="submission" date="2016-12" db="EMBL/GenBank/DDBJ databases">
        <title>The draft genome sequence of Actinophytocola sp. 11-183.</title>
        <authorList>
            <person name="Wang W."/>
            <person name="Yuan L."/>
        </authorList>
    </citation>
    <scope>NUCLEOTIDE SEQUENCE [LARGE SCALE GENOMIC DNA]</scope>
    <source>
        <strain evidence="9 10">11-183</strain>
    </source>
</reference>
<evidence type="ECO:0000256" key="1">
    <source>
        <dbReference type="ARBA" id="ARBA00004651"/>
    </source>
</evidence>
<keyword evidence="6 7" id="KW-0472">Membrane</keyword>
<dbReference type="InterPro" id="IPR050545">
    <property type="entry name" value="Mycobact_MmpL"/>
</dbReference>
<dbReference type="AlphaFoldDB" id="A0A1Q8CUP4"/>
<comment type="subcellular location">
    <subcellularLocation>
        <location evidence="1">Cell membrane</location>
        <topology evidence="1">Multi-pass membrane protein</topology>
    </subcellularLocation>
</comment>
<dbReference type="RefSeq" id="WP_075124939.1">
    <property type="nucleotide sequence ID" value="NZ_MSIE01000011.1"/>
</dbReference>
<feature type="transmembrane region" description="Helical" evidence="7">
    <location>
        <begin position="550"/>
        <end position="568"/>
    </location>
</feature>
<evidence type="ECO:0000256" key="2">
    <source>
        <dbReference type="ARBA" id="ARBA00010157"/>
    </source>
</evidence>
<feature type="transmembrane region" description="Helical" evidence="7">
    <location>
        <begin position="174"/>
        <end position="193"/>
    </location>
</feature>
<name>A0A1Q8CUP4_9PSEU</name>
<feature type="transmembrane region" description="Helical" evidence="7">
    <location>
        <begin position="226"/>
        <end position="248"/>
    </location>
</feature>
<evidence type="ECO:0000256" key="6">
    <source>
        <dbReference type="ARBA" id="ARBA00023136"/>
    </source>
</evidence>
<dbReference type="EMBL" id="MSIE01000011">
    <property type="protein sequence ID" value="OLF18081.1"/>
    <property type="molecule type" value="Genomic_DNA"/>
</dbReference>
<dbReference type="Gene3D" id="1.20.1640.10">
    <property type="entry name" value="Multidrug efflux transporter AcrB transmembrane domain"/>
    <property type="match status" value="2"/>
</dbReference>
<dbReference type="OrthoDB" id="7051771at2"/>
<dbReference type="Proteomes" id="UP000185596">
    <property type="component" value="Unassembled WGS sequence"/>
</dbReference>
<accession>A0A1Q8CUP4</accession>
<sequence length="723" mass="75817">MFARIGRFAAARARAVLVVTALVVVAAAALGFTAFGKLRTDGGFADPNAESSQAQELLDREFDGRTDLVFLVTATDGTVDDAANRTAGAALTDRLAAEGSLTEVASYFTTGVPAMRSDDGRHAIAVARLADGAGEDAVVELRERYDSDSGPLQVTVGGPEAIGTDIGGQVGSDLALAETIAVPIILVLLVIVFGSLVAALLPLVVGLVAVVGTFAELAILGSVTDVSVYAINLTTALGLGLAIDYALLMVNRFREELANGLDTRAAVVRTVETAGRTILFGAVTVATALATLLVFPLYFLRSFAYAGMGVVLIAMVSALVVLPALLAVLGHRVNSLRLPWVRRTPSAVSQRWARIAGAVMRRPVLSGAPVVVLLLLAAVPLLRVEFGTPDERVLPPTTDVRVVGDTLRAEFPSDDSRTMYLITREPEVTAYAERLSDLPGVEAATTATGTFVQGRTSGEGDPRLAAPSGYQRITLLTGYDGHSAEGQALVASVRAVPGPEALLGGPAAQLVDSKEAIGGRLWLAGGLIALTTFVLLFLFTGSVLQPLRALLFNVLGLSAILGLMVLVFQEGWLSGWLGFTPLPLDTSMLVLLFCLVFGLSMDYEVFVLGRIKETHDQGADARTAVTHGLSRTGRLITMAAVLLAVNLLAFGTSGVSFIQMLGIGAGLAILVDATLIRGVLVPAGIAVLGRAAWWAPHWLRRVHGRVGLREEEPTETDRTPAPV</sequence>
<keyword evidence="10" id="KW-1185">Reference proteome</keyword>
<feature type="transmembrane region" description="Helical" evidence="7">
    <location>
        <begin position="278"/>
        <end position="299"/>
    </location>
</feature>
<dbReference type="GO" id="GO:0005886">
    <property type="term" value="C:plasma membrane"/>
    <property type="evidence" value="ECO:0007669"/>
    <property type="project" value="UniProtKB-SubCell"/>
</dbReference>
<keyword evidence="5 7" id="KW-1133">Transmembrane helix</keyword>
<feature type="transmembrane region" description="Helical" evidence="7">
    <location>
        <begin position="364"/>
        <end position="382"/>
    </location>
</feature>
<comment type="similarity">
    <text evidence="2">Belongs to the resistance-nodulation-cell division (RND) (TC 2.A.6) family. MmpL subfamily.</text>
</comment>
<organism evidence="9 10">
    <name type="scientific">Actinophytocola xanthii</name>
    <dbReference type="NCBI Taxonomy" id="1912961"/>
    <lineage>
        <taxon>Bacteria</taxon>
        <taxon>Bacillati</taxon>
        <taxon>Actinomycetota</taxon>
        <taxon>Actinomycetes</taxon>
        <taxon>Pseudonocardiales</taxon>
        <taxon>Pseudonocardiaceae</taxon>
    </lineage>
</organism>